<proteinExistence type="predicted"/>
<protein>
    <recommendedName>
        <fullName evidence="1">C2 domain-containing protein</fullName>
    </recommendedName>
</protein>
<dbReference type="Gene3D" id="2.60.40.150">
    <property type="entry name" value="C2 domain"/>
    <property type="match status" value="1"/>
</dbReference>
<comment type="caution">
    <text evidence="2">The sequence shown here is derived from an EMBL/GenBank/DDBJ whole genome shotgun (WGS) entry which is preliminary data.</text>
</comment>
<name>A0AAV8ZFS8_9CUCU</name>
<dbReference type="InterPro" id="IPR043541">
    <property type="entry name" value="SYT14/14L/16"/>
</dbReference>
<dbReference type="Pfam" id="PF00168">
    <property type="entry name" value="C2"/>
    <property type="match status" value="1"/>
</dbReference>
<feature type="domain" description="C2" evidence="1">
    <location>
        <begin position="97"/>
        <end position="177"/>
    </location>
</feature>
<dbReference type="SUPFAM" id="SSF49562">
    <property type="entry name" value="C2 domain (Calcium/lipid-binding domain, CaLB)"/>
    <property type="match status" value="1"/>
</dbReference>
<sequence>MLWPDSLVPLRQNNKNLALATNGINSVPKTDNSPNVPQARPIEEFWAHMSRKTADRGRPLILTCSQCIVVMNNEGEEVRSEPMSGGESDPETQLVSKCGHLEVALLYDAPMRKMTVHVLQARDVPSRDRGQSTHTQVRLILLPSKKQKHKTKIRSGENPQYMESFLLHRVNPGNVLI</sequence>
<reference evidence="2" key="1">
    <citation type="journal article" date="2023" name="Insect Mol. Biol.">
        <title>Genome sequencing provides insights into the evolution of gene families encoding plant cell wall-degrading enzymes in longhorned beetles.</title>
        <authorList>
            <person name="Shin N.R."/>
            <person name="Okamura Y."/>
            <person name="Kirsch R."/>
            <person name="Pauchet Y."/>
        </authorList>
    </citation>
    <scope>NUCLEOTIDE SEQUENCE</scope>
    <source>
        <strain evidence="2">AMC_N1</strain>
    </source>
</reference>
<dbReference type="GO" id="GO:0005543">
    <property type="term" value="F:phospholipid binding"/>
    <property type="evidence" value="ECO:0007669"/>
    <property type="project" value="TreeGrafter"/>
</dbReference>
<organism evidence="2 3">
    <name type="scientific">Aromia moschata</name>
    <dbReference type="NCBI Taxonomy" id="1265417"/>
    <lineage>
        <taxon>Eukaryota</taxon>
        <taxon>Metazoa</taxon>
        <taxon>Ecdysozoa</taxon>
        <taxon>Arthropoda</taxon>
        <taxon>Hexapoda</taxon>
        <taxon>Insecta</taxon>
        <taxon>Pterygota</taxon>
        <taxon>Neoptera</taxon>
        <taxon>Endopterygota</taxon>
        <taxon>Coleoptera</taxon>
        <taxon>Polyphaga</taxon>
        <taxon>Cucujiformia</taxon>
        <taxon>Chrysomeloidea</taxon>
        <taxon>Cerambycidae</taxon>
        <taxon>Cerambycinae</taxon>
        <taxon>Callichromatini</taxon>
        <taxon>Aromia</taxon>
    </lineage>
</organism>
<gene>
    <name evidence="2" type="ORF">NQ318_001194</name>
</gene>
<dbReference type="Proteomes" id="UP001162162">
    <property type="component" value="Unassembled WGS sequence"/>
</dbReference>
<dbReference type="PANTHER" id="PTHR46129">
    <property type="entry name" value="SYNAPTOTAGMIN 14, ISOFORM D"/>
    <property type="match status" value="1"/>
</dbReference>
<keyword evidence="3" id="KW-1185">Reference proteome</keyword>
<evidence type="ECO:0000259" key="1">
    <source>
        <dbReference type="PROSITE" id="PS50004"/>
    </source>
</evidence>
<dbReference type="AlphaFoldDB" id="A0AAV8ZFS8"/>
<dbReference type="EMBL" id="JAPWTK010000002">
    <property type="protein sequence ID" value="KAJ8962795.1"/>
    <property type="molecule type" value="Genomic_DNA"/>
</dbReference>
<dbReference type="InterPro" id="IPR035892">
    <property type="entry name" value="C2_domain_sf"/>
</dbReference>
<accession>A0AAV8ZFS8</accession>
<dbReference type="PANTHER" id="PTHR46129:SF2">
    <property type="entry name" value="SYNAPTOTAGMIN 14, ISOFORM D"/>
    <property type="match status" value="1"/>
</dbReference>
<dbReference type="PROSITE" id="PS50004">
    <property type="entry name" value="C2"/>
    <property type="match status" value="1"/>
</dbReference>
<evidence type="ECO:0000313" key="2">
    <source>
        <dbReference type="EMBL" id="KAJ8962795.1"/>
    </source>
</evidence>
<dbReference type="InterPro" id="IPR000008">
    <property type="entry name" value="C2_dom"/>
</dbReference>
<evidence type="ECO:0000313" key="3">
    <source>
        <dbReference type="Proteomes" id="UP001162162"/>
    </source>
</evidence>